<organism evidence="2 3">
    <name type="scientific">Streptomyces filipinensis</name>
    <dbReference type="NCBI Taxonomy" id="66887"/>
    <lineage>
        <taxon>Bacteria</taxon>
        <taxon>Bacillati</taxon>
        <taxon>Actinomycetota</taxon>
        <taxon>Actinomycetes</taxon>
        <taxon>Kitasatosporales</taxon>
        <taxon>Streptomycetaceae</taxon>
        <taxon>Streptomyces</taxon>
    </lineage>
</organism>
<feature type="compositionally biased region" description="Low complexity" evidence="1">
    <location>
        <begin position="21"/>
        <end position="31"/>
    </location>
</feature>
<proteinExistence type="predicted"/>
<comment type="caution">
    <text evidence="2">The sequence shown here is derived from an EMBL/GenBank/DDBJ whole genome shotgun (WGS) entry which is preliminary data.</text>
</comment>
<feature type="region of interest" description="Disordered" evidence="1">
    <location>
        <begin position="1"/>
        <end position="68"/>
    </location>
</feature>
<reference evidence="2" key="1">
    <citation type="journal article" date="2014" name="Int. J. Syst. Evol. Microbiol.">
        <title>Complete genome sequence of Corynebacterium casei LMG S-19264T (=DSM 44701T), isolated from a smear-ripened cheese.</title>
        <authorList>
            <consortium name="US DOE Joint Genome Institute (JGI-PGF)"/>
            <person name="Walter F."/>
            <person name="Albersmeier A."/>
            <person name="Kalinowski J."/>
            <person name="Ruckert C."/>
        </authorList>
    </citation>
    <scope>NUCLEOTIDE SEQUENCE</scope>
    <source>
        <strain evidence="2">JCM 4369</strain>
    </source>
</reference>
<gene>
    <name evidence="2" type="ORF">GCM10010260_36550</name>
</gene>
<protein>
    <submittedName>
        <fullName evidence="2">Uncharacterized protein</fullName>
    </submittedName>
</protein>
<dbReference type="EMBL" id="BMTD01000007">
    <property type="protein sequence ID" value="GGU97419.1"/>
    <property type="molecule type" value="Genomic_DNA"/>
</dbReference>
<keyword evidence="3" id="KW-1185">Reference proteome</keyword>
<dbReference type="Proteomes" id="UP000618795">
    <property type="component" value="Unassembled WGS sequence"/>
</dbReference>
<reference evidence="2" key="2">
    <citation type="submission" date="2020-09" db="EMBL/GenBank/DDBJ databases">
        <authorList>
            <person name="Sun Q."/>
            <person name="Ohkuma M."/>
        </authorList>
    </citation>
    <scope>NUCLEOTIDE SEQUENCE</scope>
    <source>
        <strain evidence="2">JCM 4369</strain>
    </source>
</reference>
<accession>A0A918MAW1</accession>
<dbReference type="AlphaFoldDB" id="A0A918MAW1"/>
<evidence type="ECO:0000313" key="2">
    <source>
        <dbReference type="EMBL" id="GGU97419.1"/>
    </source>
</evidence>
<evidence type="ECO:0000256" key="1">
    <source>
        <dbReference type="SAM" id="MobiDB-lite"/>
    </source>
</evidence>
<evidence type="ECO:0000313" key="3">
    <source>
        <dbReference type="Proteomes" id="UP000618795"/>
    </source>
</evidence>
<name>A0A918MAW1_9ACTN</name>
<sequence length="68" mass="7044">MIAGLAVLRPARAKRERGGAPRRAGTAPTRAVPLREHHTPQQNPERLSGAKRRVSGAVGAGDAISAAV</sequence>